<dbReference type="InterPro" id="IPR017592">
    <property type="entry name" value="Pilus_assmbl_Flp-typ_CpaB"/>
</dbReference>
<accession>A0ABU1H5N9</accession>
<sequence length="275" mass="29711">MKRKGIFAMFTLSLIMALGAAVVAMSWMQKQGDDEEGPNDLAQVVVATLQVPFGSTVEASDLKMVAMPRALVPPNSFNDIEKVVGRVNNQVIYPGEIVLEGRVSEHLGGSALAALLEPGMRAMSVRVDDVVGVAGFLLPGNRVDVVSTKRNGNRNSVETKTVLSNLKVLAVDQIAGQERDSPVIVRAVTLAVTTQEAEILAEATQEGKVQLTLRNPLEQAEENDIMLAQRKTLNLPEISEVEARAEPAQPRRAAPVQRRVDVLRGTQMSSVSVRQ</sequence>
<name>A0ABU1H5N9_9GAMM</name>
<evidence type="ECO:0000313" key="4">
    <source>
        <dbReference type="Proteomes" id="UP001254564"/>
    </source>
</evidence>
<dbReference type="NCBIfam" id="TIGR03177">
    <property type="entry name" value="pilus_cpaB"/>
    <property type="match status" value="1"/>
</dbReference>
<dbReference type="InterPro" id="IPR031571">
    <property type="entry name" value="RcpC_dom"/>
</dbReference>
<comment type="caution">
    <text evidence="3">The sequence shown here is derived from an EMBL/GenBank/DDBJ whole genome shotgun (WGS) entry which is preliminary data.</text>
</comment>
<evidence type="ECO:0000313" key="3">
    <source>
        <dbReference type="EMBL" id="MDR5899529.1"/>
    </source>
</evidence>
<feature type="signal peptide" evidence="1">
    <location>
        <begin position="1"/>
        <end position="20"/>
    </location>
</feature>
<dbReference type="EMBL" id="JARWAN010000017">
    <property type="protein sequence ID" value="MDR5899529.1"/>
    <property type="molecule type" value="Genomic_DNA"/>
</dbReference>
<proteinExistence type="predicted"/>
<dbReference type="Pfam" id="PF08666">
    <property type="entry name" value="SAF"/>
    <property type="match status" value="1"/>
</dbReference>
<dbReference type="SMART" id="SM00858">
    <property type="entry name" value="SAF"/>
    <property type="match status" value="1"/>
</dbReference>
<evidence type="ECO:0000256" key="1">
    <source>
        <dbReference type="SAM" id="SignalP"/>
    </source>
</evidence>
<evidence type="ECO:0000259" key="2">
    <source>
        <dbReference type="SMART" id="SM00858"/>
    </source>
</evidence>
<protein>
    <submittedName>
        <fullName evidence="3">Flp pilus assembly protein CpaB</fullName>
    </submittedName>
</protein>
<dbReference type="RefSeq" id="WP_309656412.1">
    <property type="nucleotide sequence ID" value="NZ_JARWAN010000017.1"/>
</dbReference>
<dbReference type="Gene3D" id="3.90.1210.10">
    <property type="entry name" value="Antifreeze-like/N-acetylneuraminic acid synthase C-terminal domain"/>
    <property type="match status" value="1"/>
</dbReference>
<keyword evidence="4" id="KW-1185">Reference proteome</keyword>
<feature type="chain" id="PRO_5046235273" evidence="1">
    <location>
        <begin position="21"/>
        <end position="275"/>
    </location>
</feature>
<dbReference type="Pfam" id="PF16976">
    <property type="entry name" value="RcpC"/>
    <property type="match status" value="1"/>
</dbReference>
<keyword evidence="1" id="KW-0732">Signal</keyword>
<gene>
    <name evidence="3" type="primary">cpaB</name>
    <name evidence="3" type="ORF">QC823_11095</name>
</gene>
<dbReference type="InterPro" id="IPR013974">
    <property type="entry name" value="SAF"/>
</dbReference>
<dbReference type="Proteomes" id="UP001254564">
    <property type="component" value="Unassembled WGS sequence"/>
</dbReference>
<reference evidence="3 4" key="1">
    <citation type="submission" date="2023-04" db="EMBL/GenBank/DDBJ databases">
        <title>A long-awaited taxogenomic arrangement of the family Halomonadaceae.</title>
        <authorList>
            <person name="De La Haba R."/>
            <person name="Chuvochina M."/>
            <person name="Wittouck S."/>
            <person name="Arahal D.R."/>
            <person name="Sanchez-Porro C."/>
            <person name="Hugenholtz P."/>
            <person name="Ventosa A."/>
        </authorList>
    </citation>
    <scope>NUCLEOTIDE SEQUENCE [LARGE SCALE GENOMIC DNA]</scope>
    <source>
        <strain evidence="3 4">DSM 21020</strain>
    </source>
</reference>
<feature type="domain" description="SAF" evidence="2">
    <location>
        <begin position="42"/>
        <end position="104"/>
    </location>
</feature>
<dbReference type="CDD" id="cd11614">
    <property type="entry name" value="SAF_CpaB_FlgA_like"/>
    <property type="match status" value="1"/>
</dbReference>
<organism evidence="3 4">
    <name type="scientific">Vreelandella vilamensis</name>
    <dbReference type="NCBI Taxonomy" id="531309"/>
    <lineage>
        <taxon>Bacteria</taxon>
        <taxon>Pseudomonadati</taxon>
        <taxon>Pseudomonadota</taxon>
        <taxon>Gammaproteobacteria</taxon>
        <taxon>Oceanospirillales</taxon>
        <taxon>Halomonadaceae</taxon>
        <taxon>Vreelandella</taxon>
    </lineage>
</organism>